<evidence type="ECO:0000313" key="5">
    <source>
        <dbReference type="Proteomes" id="UP000183090"/>
    </source>
</evidence>
<evidence type="ECO:0000313" key="4">
    <source>
        <dbReference type="EMBL" id="SFK88773.1"/>
    </source>
</evidence>
<dbReference type="Gene3D" id="3.30.70.1230">
    <property type="entry name" value="Nucleotide cyclase"/>
    <property type="match status" value="1"/>
</dbReference>
<feature type="coiled-coil region" evidence="2">
    <location>
        <begin position="307"/>
        <end position="341"/>
    </location>
</feature>
<evidence type="ECO:0000256" key="2">
    <source>
        <dbReference type="SAM" id="Coils"/>
    </source>
</evidence>
<proteinExistence type="inferred from homology"/>
<dbReference type="InterPro" id="IPR029787">
    <property type="entry name" value="Nucleotide_cyclase"/>
</dbReference>
<keyword evidence="2" id="KW-0175">Coiled coil</keyword>
<reference evidence="4 5" key="1">
    <citation type="submission" date="2016-10" db="EMBL/GenBank/DDBJ databases">
        <authorList>
            <person name="Varghese N."/>
            <person name="Submissions S."/>
        </authorList>
    </citation>
    <scope>NUCLEOTIDE SEQUENCE [LARGE SCALE GENOMIC DNA]</scope>
    <source>
        <strain evidence="4 5">CGMCC 1.6501</strain>
    </source>
</reference>
<dbReference type="GO" id="GO:0004016">
    <property type="term" value="F:adenylate cyclase activity"/>
    <property type="evidence" value="ECO:0007669"/>
    <property type="project" value="UniProtKB-ARBA"/>
</dbReference>
<feature type="domain" description="Guanylate cyclase" evidence="3">
    <location>
        <begin position="69"/>
        <end position="209"/>
    </location>
</feature>
<dbReference type="InterPro" id="IPR001054">
    <property type="entry name" value="A/G_cyclase"/>
</dbReference>
<dbReference type="CDD" id="cd07302">
    <property type="entry name" value="CHD"/>
    <property type="match status" value="1"/>
</dbReference>
<dbReference type="GO" id="GO:0035556">
    <property type="term" value="P:intracellular signal transduction"/>
    <property type="evidence" value="ECO:0007669"/>
    <property type="project" value="InterPro"/>
</dbReference>
<sequence>MRTVILCTEINREVFRIEINKIPNDAMESASNAVNKIIFSEVLEKQMTDILANTDTLTDSNKILTGKISMLFIDIRESTKLPNQFDSEDLVKIYRSYIRIIVQAVRYSGGVVRDFMGDGVLATFIDDQYHTSEDKAVSSARYMCTLLDKLLNPILNEEFSYRISCGIGIHTGDVSLSKVGMRGKNPEQEEVEYGTVWIGNSTNLASKFSSAVSNSTIFISSSTYSNLSDYNKYKEWKKFETIKGNNLLKGYTNNQYYLDIEKEIDPVVSQYNDKEDKSLDIFSKIYEDSLSKLSSKSAELGEKEAVLAIKEKELDSKLDEARELENDYNEQKKKLQNKEYNFYYEILRKSFLENDYIIAMERSFWENTVTKLMCIGNQLEKTESEIKEDICIYMVDIYSKLKIWEEAYEYLVIQASTTWLHLHRVELIINNLGYAHRLKSAVKDRLRSDDLPEEDRTEFLRIQQWLETK</sequence>
<gene>
    <name evidence="4" type="ORF">SAMN05216235_2266</name>
</gene>
<protein>
    <submittedName>
        <fullName evidence="4">Adenylate and Guanylate cyclase catalytic domain-containing protein</fullName>
    </submittedName>
</protein>
<dbReference type="Proteomes" id="UP000183090">
    <property type="component" value="Unassembled WGS sequence"/>
</dbReference>
<dbReference type="SMART" id="SM00044">
    <property type="entry name" value="CYCc"/>
    <property type="match status" value="1"/>
</dbReference>
<organism evidence="4 5">
    <name type="scientific">Salinicoccus halodurans</name>
    <dbReference type="NCBI Taxonomy" id="407035"/>
    <lineage>
        <taxon>Bacteria</taxon>
        <taxon>Bacillati</taxon>
        <taxon>Bacillota</taxon>
        <taxon>Bacilli</taxon>
        <taxon>Bacillales</taxon>
        <taxon>Staphylococcaceae</taxon>
        <taxon>Salinicoccus</taxon>
    </lineage>
</organism>
<evidence type="ECO:0000259" key="3">
    <source>
        <dbReference type="PROSITE" id="PS50125"/>
    </source>
</evidence>
<comment type="similarity">
    <text evidence="1">Belongs to the adenylyl cyclase class-3 family.</text>
</comment>
<accession>A0AA94HHD3</accession>
<dbReference type="EMBL" id="FOTB01000005">
    <property type="protein sequence ID" value="SFK88773.1"/>
    <property type="molecule type" value="Genomic_DNA"/>
</dbReference>
<dbReference type="AlphaFoldDB" id="A0AA94HHD3"/>
<dbReference type="Pfam" id="PF00211">
    <property type="entry name" value="Guanylate_cyc"/>
    <property type="match status" value="1"/>
</dbReference>
<evidence type="ECO:0000256" key="1">
    <source>
        <dbReference type="ARBA" id="ARBA00005381"/>
    </source>
</evidence>
<dbReference type="PROSITE" id="PS50125">
    <property type="entry name" value="GUANYLATE_CYCLASE_2"/>
    <property type="match status" value="1"/>
</dbReference>
<dbReference type="GO" id="GO:0009190">
    <property type="term" value="P:cyclic nucleotide biosynthetic process"/>
    <property type="evidence" value="ECO:0007669"/>
    <property type="project" value="InterPro"/>
</dbReference>
<dbReference type="PANTHER" id="PTHR43081">
    <property type="entry name" value="ADENYLATE CYCLASE, TERMINAL-DIFFERENTIATION SPECIFIC-RELATED"/>
    <property type="match status" value="1"/>
</dbReference>
<dbReference type="InterPro" id="IPR050697">
    <property type="entry name" value="Adenylyl/Guanylyl_Cyclase_3/4"/>
</dbReference>
<comment type="caution">
    <text evidence="4">The sequence shown here is derived from an EMBL/GenBank/DDBJ whole genome shotgun (WGS) entry which is preliminary data.</text>
</comment>
<name>A0AA94HHD3_9STAP</name>
<dbReference type="SUPFAM" id="SSF55073">
    <property type="entry name" value="Nucleotide cyclase"/>
    <property type="match status" value="1"/>
</dbReference>
<dbReference type="PANTHER" id="PTHR43081:SF1">
    <property type="entry name" value="ADENYLATE CYCLASE, TERMINAL-DIFFERENTIATION SPECIFIC"/>
    <property type="match status" value="1"/>
</dbReference>